<organism evidence="2 3">
    <name type="scientific">Solimonas aquatica</name>
    <dbReference type="NCBI Taxonomy" id="489703"/>
    <lineage>
        <taxon>Bacteria</taxon>
        <taxon>Pseudomonadati</taxon>
        <taxon>Pseudomonadota</taxon>
        <taxon>Gammaproteobacteria</taxon>
        <taxon>Nevskiales</taxon>
        <taxon>Nevskiaceae</taxon>
        <taxon>Solimonas</taxon>
    </lineage>
</organism>
<evidence type="ECO:0000259" key="1">
    <source>
        <dbReference type="Pfam" id="PF03061"/>
    </source>
</evidence>
<gene>
    <name evidence="2" type="ORF">SAMN04488038_109176</name>
</gene>
<dbReference type="Gene3D" id="3.10.129.10">
    <property type="entry name" value="Hotdog Thioesterase"/>
    <property type="match status" value="1"/>
</dbReference>
<dbReference type="OrthoDB" id="9813158at2"/>
<accession>A0A1H9I4I2</accession>
<dbReference type="EMBL" id="FOFS01000009">
    <property type="protein sequence ID" value="SEQ69489.1"/>
    <property type="molecule type" value="Genomic_DNA"/>
</dbReference>
<proteinExistence type="predicted"/>
<dbReference type="InterPro" id="IPR006683">
    <property type="entry name" value="Thioestr_dom"/>
</dbReference>
<dbReference type="Pfam" id="PF03061">
    <property type="entry name" value="4HBT"/>
    <property type="match status" value="1"/>
</dbReference>
<keyword evidence="3" id="KW-1185">Reference proteome</keyword>
<sequence>MSSTLYAAGRAARQSGDLQGLIDAVPYARFLGIRSAAPESSALLQLPFREGLVGNPALPAIHGGVTAAFMENAALLCLLLRLDVLRMPKSVDFAIDYLRSGRPLTLYADAEISRVGSRVAHVSVRCWQDQVQQPIALARGHFLLEPAPESA</sequence>
<evidence type="ECO:0000313" key="3">
    <source>
        <dbReference type="Proteomes" id="UP000199233"/>
    </source>
</evidence>
<dbReference type="RefSeq" id="WP_093286676.1">
    <property type="nucleotide sequence ID" value="NZ_FOFS01000009.1"/>
</dbReference>
<dbReference type="STRING" id="489703.SAMN04488038_109176"/>
<dbReference type="InterPro" id="IPR029069">
    <property type="entry name" value="HotDog_dom_sf"/>
</dbReference>
<dbReference type="GO" id="GO:0016790">
    <property type="term" value="F:thiolester hydrolase activity"/>
    <property type="evidence" value="ECO:0007669"/>
    <property type="project" value="UniProtKB-ARBA"/>
</dbReference>
<protein>
    <submittedName>
        <fullName evidence="2">Uncharacterized domain 1-containing protein</fullName>
    </submittedName>
</protein>
<evidence type="ECO:0000313" key="2">
    <source>
        <dbReference type="EMBL" id="SEQ69489.1"/>
    </source>
</evidence>
<dbReference type="CDD" id="cd03443">
    <property type="entry name" value="PaaI_thioesterase"/>
    <property type="match status" value="1"/>
</dbReference>
<dbReference type="AlphaFoldDB" id="A0A1H9I4I2"/>
<dbReference type="Proteomes" id="UP000199233">
    <property type="component" value="Unassembled WGS sequence"/>
</dbReference>
<feature type="domain" description="Thioesterase" evidence="1">
    <location>
        <begin position="61"/>
        <end position="133"/>
    </location>
</feature>
<name>A0A1H9I4I2_9GAMM</name>
<reference evidence="2 3" key="1">
    <citation type="submission" date="2016-10" db="EMBL/GenBank/DDBJ databases">
        <authorList>
            <person name="de Groot N.N."/>
        </authorList>
    </citation>
    <scope>NUCLEOTIDE SEQUENCE [LARGE SCALE GENOMIC DNA]</scope>
    <source>
        <strain evidence="2 3">DSM 25927</strain>
    </source>
</reference>
<dbReference type="SUPFAM" id="SSF54637">
    <property type="entry name" value="Thioesterase/thiol ester dehydrase-isomerase"/>
    <property type="match status" value="1"/>
</dbReference>